<evidence type="ECO:0000313" key="3">
    <source>
        <dbReference type="Proteomes" id="UP000769157"/>
    </source>
</evidence>
<feature type="compositionally biased region" description="Basic and acidic residues" evidence="1">
    <location>
        <begin position="59"/>
        <end position="68"/>
    </location>
</feature>
<evidence type="ECO:0000256" key="1">
    <source>
        <dbReference type="SAM" id="MobiDB-lite"/>
    </source>
</evidence>
<evidence type="ECO:0000313" key="2">
    <source>
        <dbReference type="EMBL" id="KAH3661296.1"/>
    </source>
</evidence>
<reference evidence="2" key="2">
    <citation type="submission" date="2021-01" db="EMBL/GenBank/DDBJ databases">
        <authorList>
            <person name="Schikora-Tamarit M.A."/>
        </authorList>
    </citation>
    <scope>NUCLEOTIDE SEQUENCE</scope>
    <source>
        <strain evidence="2">CBS6075</strain>
    </source>
</reference>
<keyword evidence="3" id="KW-1185">Reference proteome</keyword>
<accession>A0A9P8T150</accession>
<dbReference type="Proteomes" id="UP000769157">
    <property type="component" value="Unassembled WGS sequence"/>
</dbReference>
<proteinExistence type="predicted"/>
<name>A0A9P8T150_9ASCO</name>
<organism evidence="2 3">
    <name type="scientific">Ogataea philodendri</name>
    <dbReference type="NCBI Taxonomy" id="1378263"/>
    <lineage>
        <taxon>Eukaryota</taxon>
        <taxon>Fungi</taxon>
        <taxon>Dikarya</taxon>
        <taxon>Ascomycota</taxon>
        <taxon>Saccharomycotina</taxon>
        <taxon>Pichiomycetes</taxon>
        <taxon>Pichiales</taxon>
        <taxon>Pichiaceae</taxon>
        <taxon>Ogataea</taxon>
    </lineage>
</organism>
<feature type="compositionally biased region" description="Basic and acidic residues" evidence="1">
    <location>
        <begin position="77"/>
        <end position="87"/>
    </location>
</feature>
<protein>
    <submittedName>
        <fullName evidence="2">Uncharacterized protein</fullName>
    </submittedName>
</protein>
<dbReference type="RefSeq" id="XP_046058420.1">
    <property type="nucleotide sequence ID" value="XM_046208018.1"/>
</dbReference>
<dbReference type="OrthoDB" id="3777249at2759"/>
<comment type="caution">
    <text evidence="2">The sequence shown here is derived from an EMBL/GenBank/DDBJ whole genome shotgun (WGS) entry which is preliminary data.</text>
</comment>
<dbReference type="EMBL" id="JAEUBE010000487">
    <property type="protein sequence ID" value="KAH3661296.1"/>
    <property type="molecule type" value="Genomic_DNA"/>
</dbReference>
<feature type="region of interest" description="Disordered" evidence="1">
    <location>
        <begin position="58"/>
        <end position="105"/>
    </location>
</feature>
<dbReference type="GeneID" id="70238667"/>
<dbReference type="AlphaFoldDB" id="A0A9P8T150"/>
<reference evidence="2" key="1">
    <citation type="journal article" date="2021" name="Open Biol.">
        <title>Shared evolutionary footprints suggest mitochondrial oxidative damage underlies multiple complex I losses in fungi.</title>
        <authorList>
            <person name="Schikora-Tamarit M.A."/>
            <person name="Marcet-Houben M."/>
            <person name="Nosek J."/>
            <person name="Gabaldon T."/>
        </authorList>
    </citation>
    <scope>NUCLEOTIDE SEQUENCE</scope>
    <source>
        <strain evidence="2">CBS6075</strain>
    </source>
</reference>
<gene>
    <name evidence="2" type="ORF">OGAPHI_006703</name>
</gene>
<sequence length="153" mass="17133">MHLPSLGSQILIVLSWDPEYSRLVPPHLIHETDEACPESVISQRCKAVFQIRTVPSFDADAKRGESPGETKCAGSQAKEETNLEWPERVPICEPDFPSQRRTLPSIDPVATTSPNGEYETHNTQFEWPLKVVLMVWVLQSQSRAVESPAPVTK</sequence>